<keyword evidence="9" id="KW-1185">Reference proteome</keyword>
<dbReference type="Proteomes" id="UP000738402">
    <property type="component" value="Unassembled WGS sequence"/>
</dbReference>
<evidence type="ECO:0000256" key="5">
    <source>
        <dbReference type="ARBA" id="ARBA00023136"/>
    </source>
</evidence>
<accession>A0AAN6D9P2</accession>
<comment type="caution">
    <text evidence="7">The sequence shown here is derived from an EMBL/GenBank/DDBJ whole genome shotgun (WGS) entry which is preliminary data.</text>
</comment>
<gene>
    <name evidence="7" type="ORF">KL933_000321</name>
    <name evidence="8" type="ORF">KL946_000319</name>
</gene>
<dbReference type="AlphaFoldDB" id="A0AAN6D9P2"/>
<evidence type="ECO:0000256" key="1">
    <source>
        <dbReference type="ARBA" id="ARBA00004141"/>
    </source>
</evidence>
<dbReference type="Pfam" id="PF01554">
    <property type="entry name" value="MatE"/>
    <property type="match status" value="2"/>
</dbReference>
<evidence type="ECO:0000256" key="3">
    <source>
        <dbReference type="ARBA" id="ARBA00022692"/>
    </source>
</evidence>
<dbReference type="GO" id="GO:1990961">
    <property type="term" value="P:xenobiotic detoxification by transmembrane export across the plasma membrane"/>
    <property type="evidence" value="ECO:0007669"/>
    <property type="project" value="InterPro"/>
</dbReference>
<dbReference type="EMBL" id="JAHLUN010000001">
    <property type="protein sequence ID" value="KAG7769036.1"/>
    <property type="molecule type" value="Genomic_DNA"/>
</dbReference>
<comment type="similarity">
    <text evidence="2">Belongs to the multi antimicrobial extrusion (MATE) (TC 2.A.66.1) family.</text>
</comment>
<evidence type="ECO:0000313" key="8">
    <source>
        <dbReference type="EMBL" id="KAG7769036.1"/>
    </source>
</evidence>
<dbReference type="EMBL" id="JAHLUH010000001">
    <property type="protein sequence ID" value="KAG7730526.1"/>
    <property type="molecule type" value="Genomic_DNA"/>
</dbReference>
<organism evidence="7 10">
    <name type="scientific">Ogataea haglerorum</name>
    <dbReference type="NCBI Taxonomy" id="1937702"/>
    <lineage>
        <taxon>Eukaryota</taxon>
        <taxon>Fungi</taxon>
        <taxon>Dikarya</taxon>
        <taxon>Ascomycota</taxon>
        <taxon>Saccharomycotina</taxon>
        <taxon>Pichiomycetes</taxon>
        <taxon>Pichiales</taxon>
        <taxon>Pichiaceae</taxon>
        <taxon>Ogataea</taxon>
    </lineage>
</organism>
<evidence type="ECO:0000256" key="2">
    <source>
        <dbReference type="ARBA" id="ARBA00010199"/>
    </source>
</evidence>
<keyword evidence="5 6" id="KW-0472">Membrane</keyword>
<feature type="transmembrane region" description="Helical" evidence="6">
    <location>
        <begin position="239"/>
        <end position="259"/>
    </location>
</feature>
<feature type="transmembrane region" description="Helical" evidence="6">
    <location>
        <begin position="157"/>
        <end position="181"/>
    </location>
</feature>
<feature type="transmembrane region" description="Helical" evidence="6">
    <location>
        <begin position="502"/>
        <end position="523"/>
    </location>
</feature>
<feature type="transmembrane region" description="Helical" evidence="6">
    <location>
        <begin position="529"/>
        <end position="552"/>
    </location>
</feature>
<dbReference type="CDD" id="cd13132">
    <property type="entry name" value="MATE_eukaryotic"/>
    <property type="match status" value="1"/>
</dbReference>
<evidence type="ECO:0000313" key="10">
    <source>
        <dbReference type="Proteomes" id="UP000738402"/>
    </source>
</evidence>
<dbReference type="PANTHER" id="PTHR11206">
    <property type="entry name" value="MULTIDRUG RESISTANCE PROTEIN"/>
    <property type="match status" value="1"/>
</dbReference>
<evidence type="ECO:0000313" key="7">
    <source>
        <dbReference type="EMBL" id="KAG7730526.1"/>
    </source>
</evidence>
<feature type="transmembrane region" description="Helical" evidence="6">
    <location>
        <begin position="426"/>
        <end position="448"/>
    </location>
</feature>
<dbReference type="GO" id="GO:0016020">
    <property type="term" value="C:membrane"/>
    <property type="evidence" value="ECO:0007669"/>
    <property type="project" value="UniProtKB-SubCell"/>
</dbReference>
<dbReference type="GO" id="GO:0042910">
    <property type="term" value="F:xenobiotic transmembrane transporter activity"/>
    <property type="evidence" value="ECO:0007669"/>
    <property type="project" value="InterPro"/>
</dbReference>
<dbReference type="InterPro" id="IPR002528">
    <property type="entry name" value="MATE_fam"/>
</dbReference>
<feature type="transmembrane region" description="Helical" evidence="6">
    <location>
        <begin position="202"/>
        <end position="224"/>
    </location>
</feature>
<dbReference type="Proteomes" id="UP000697297">
    <property type="component" value="Unassembled WGS sequence"/>
</dbReference>
<evidence type="ECO:0000256" key="4">
    <source>
        <dbReference type="ARBA" id="ARBA00022989"/>
    </source>
</evidence>
<evidence type="ECO:0000256" key="6">
    <source>
        <dbReference type="SAM" id="Phobius"/>
    </source>
</evidence>
<keyword evidence="4 6" id="KW-1133">Transmembrane helix</keyword>
<feature type="transmembrane region" description="Helical" evidence="6">
    <location>
        <begin position="302"/>
        <end position="325"/>
    </location>
</feature>
<evidence type="ECO:0008006" key="11">
    <source>
        <dbReference type="Google" id="ProtNLM"/>
    </source>
</evidence>
<name>A0AAN6D9P2_9ASCO</name>
<feature type="transmembrane region" description="Helical" evidence="6">
    <location>
        <begin position="271"/>
        <end position="296"/>
    </location>
</feature>
<proteinExistence type="inferred from homology"/>
<feature type="transmembrane region" description="Helical" evidence="6">
    <location>
        <begin position="130"/>
        <end position="151"/>
    </location>
</feature>
<dbReference type="NCBIfam" id="TIGR00797">
    <property type="entry name" value="matE"/>
    <property type="match status" value="1"/>
</dbReference>
<evidence type="ECO:0000313" key="9">
    <source>
        <dbReference type="Proteomes" id="UP000697297"/>
    </source>
</evidence>
<sequence length="572" mass="62642">MARRFTHSSQRRASLVSTSVGRHGLFVPQDLIKTEDFTAVVNDQDLEEDEPLIDSQVQPYSATSKDIAEEAELLQANRFPIRRYSSVPSVSVPPAEDREAINESWDKALRDGKITTTPLFELKKMFLSSVPLVITFLLQNSLGVASIFAVGHISPEALAGITLGTMSCNISAIAVIAGLASSLDTFLPQAYGAKKYKIVGLIFQRCTALIFTIMFIVCVAWWIWAEQVLTKVLPSAESASLAAVYLKVITFGLPGYILFETGKRFLQAQGVFEASTYVLFVCAPFNALLNYLFVWVFKMGYIGAPIAVSVNYTLMAVGLFAYTVWTKNVANPMKCWNGLRPRKAFSNWGELVKLSIPNLIMIMSEFLSFEILTLLSSYLGTVPLAAQSVITTMASLTYQVPYGVSIAASTRVANFLGAQLPREARIAAKMVFVFTAAIAVINSSFLLFDSRQIAGWFSNDADVIEVVTKVMPLVAFIQIFDAMNATSAGCLRGQGLQRIGGYVNLCSYYLIGLPLGFVLSFYFPKGHPMGLFGLWTGCGVALAIIGIIQTYYSLAADYDKLAADALRRSETD</sequence>
<dbReference type="GO" id="GO:0015297">
    <property type="term" value="F:antiporter activity"/>
    <property type="evidence" value="ECO:0007669"/>
    <property type="project" value="InterPro"/>
</dbReference>
<keyword evidence="3 6" id="KW-0812">Transmembrane</keyword>
<dbReference type="InterPro" id="IPR045069">
    <property type="entry name" value="MATE_euk"/>
</dbReference>
<protein>
    <recommendedName>
        <fullName evidence="11">MATE efflux family protein</fullName>
    </recommendedName>
</protein>
<comment type="subcellular location">
    <subcellularLocation>
        <location evidence="1">Membrane</location>
        <topology evidence="1">Multi-pass membrane protein</topology>
    </subcellularLocation>
</comment>
<reference evidence="7 9" key="1">
    <citation type="journal article" date="2021" name="G3 (Bethesda)">
        <title>Genomic diversity, chromosomal rearrangements, and interspecies hybridization in the ogataea polymorpha species complex.</title>
        <authorList>
            <person name="Hanson S.J."/>
            <person name="Cinneide E.O."/>
            <person name="Salzberg L.I."/>
            <person name="Wolfe K.H."/>
            <person name="McGowan J."/>
            <person name="Fitzpatrick D.A."/>
            <person name="Matlin K."/>
        </authorList>
    </citation>
    <scope>NUCLEOTIDE SEQUENCE</scope>
    <source>
        <strain evidence="8">81-436-3</strain>
        <strain evidence="7">83-405-1</strain>
    </source>
</reference>